<evidence type="ECO:0000313" key="3">
    <source>
        <dbReference type="Proteomes" id="UP000240653"/>
    </source>
</evidence>
<reference evidence="2 3" key="1">
    <citation type="submission" date="2018-03" db="EMBL/GenBank/DDBJ databases">
        <title>The draft genome of Mesorhizobium soli JCM 19897.</title>
        <authorList>
            <person name="Li L."/>
            <person name="Liu L."/>
            <person name="Liang L."/>
            <person name="Wang T."/>
            <person name="Zhang X."/>
        </authorList>
    </citation>
    <scope>NUCLEOTIDE SEQUENCE [LARGE SCALE GENOMIC DNA]</scope>
    <source>
        <strain evidence="2 3">JCM 19897</strain>
    </source>
</reference>
<dbReference type="EMBL" id="PXYL01000046">
    <property type="protein sequence ID" value="PSJ50524.1"/>
    <property type="molecule type" value="Genomic_DNA"/>
</dbReference>
<protein>
    <submittedName>
        <fullName evidence="2">Uncharacterized protein</fullName>
    </submittedName>
</protein>
<dbReference type="Proteomes" id="UP000240653">
    <property type="component" value="Unassembled WGS sequence"/>
</dbReference>
<proteinExistence type="predicted"/>
<dbReference type="AlphaFoldDB" id="A0A2P7RJY0"/>
<evidence type="ECO:0000256" key="1">
    <source>
        <dbReference type="SAM" id="MobiDB-lite"/>
    </source>
</evidence>
<sequence>MVQKARYDVSAWKLQPLTGPDPHDDFSQDAATNKRPKHGVGNEGVASRIDGLHERLDRAFEQRTTRTRG</sequence>
<comment type="caution">
    <text evidence="2">The sequence shown here is derived from an EMBL/GenBank/DDBJ whole genome shotgun (WGS) entry which is preliminary data.</text>
</comment>
<evidence type="ECO:0000313" key="2">
    <source>
        <dbReference type="EMBL" id="PSJ50524.1"/>
    </source>
</evidence>
<keyword evidence="3" id="KW-1185">Reference proteome</keyword>
<name>A0A2P7RJY0_9HYPH</name>
<accession>A0A2P7RJY0</accession>
<feature type="region of interest" description="Disordered" evidence="1">
    <location>
        <begin position="1"/>
        <end position="44"/>
    </location>
</feature>
<organism evidence="2 3">
    <name type="scientific">Pseudaminobacter soli</name>
    <name type="common">ex Li et al. 2025</name>
    <dbReference type="NCBI Taxonomy" id="1295366"/>
    <lineage>
        <taxon>Bacteria</taxon>
        <taxon>Pseudomonadati</taxon>
        <taxon>Pseudomonadota</taxon>
        <taxon>Alphaproteobacteria</taxon>
        <taxon>Hyphomicrobiales</taxon>
        <taxon>Phyllobacteriaceae</taxon>
        <taxon>Pseudaminobacter</taxon>
    </lineage>
</organism>
<gene>
    <name evidence="2" type="ORF">C7I85_30045</name>
</gene>